<evidence type="ECO:0000313" key="3">
    <source>
        <dbReference type="Proteomes" id="UP001515500"/>
    </source>
</evidence>
<evidence type="ECO:0000259" key="2">
    <source>
        <dbReference type="SMART" id="SM00198"/>
    </source>
</evidence>
<dbReference type="Gene3D" id="3.40.33.10">
    <property type="entry name" value="CAP"/>
    <property type="match status" value="1"/>
</dbReference>
<evidence type="ECO:0000256" key="1">
    <source>
        <dbReference type="SAM" id="SignalP"/>
    </source>
</evidence>
<dbReference type="SMART" id="SM00198">
    <property type="entry name" value="SCP"/>
    <property type="match status" value="1"/>
</dbReference>
<organism evidence="3 4">
    <name type="scientific">Dioscorea cayennensis subsp. rotundata</name>
    <name type="common">White Guinea yam</name>
    <name type="synonym">Dioscorea rotundata</name>
    <dbReference type="NCBI Taxonomy" id="55577"/>
    <lineage>
        <taxon>Eukaryota</taxon>
        <taxon>Viridiplantae</taxon>
        <taxon>Streptophyta</taxon>
        <taxon>Embryophyta</taxon>
        <taxon>Tracheophyta</taxon>
        <taxon>Spermatophyta</taxon>
        <taxon>Magnoliopsida</taxon>
        <taxon>Liliopsida</taxon>
        <taxon>Dioscoreales</taxon>
        <taxon>Dioscoreaceae</taxon>
        <taxon>Dioscorea</taxon>
    </lineage>
</organism>
<feature type="chain" id="PRO_5044213533" evidence="1">
    <location>
        <begin position="26"/>
        <end position="164"/>
    </location>
</feature>
<accession>A0AB40APQ9</accession>
<gene>
    <name evidence="4" type="primary">LOC120252883</name>
</gene>
<dbReference type="PROSITE" id="PS01010">
    <property type="entry name" value="CRISP_2"/>
    <property type="match status" value="1"/>
</dbReference>
<feature type="domain" description="SCP" evidence="2">
    <location>
        <begin position="27"/>
        <end position="160"/>
    </location>
</feature>
<dbReference type="PRINTS" id="PR00837">
    <property type="entry name" value="V5TPXLIKE"/>
</dbReference>
<dbReference type="Proteomes" id="UP001515500">
    <property type="component" value="Chromosome 24"/>
</dbReference>
<keyword evidence="3" id="KW-1185">Reference proteome</keyword>
<dbReference type="CDD" id="cd05381">
    <property type="entry name" value="CAP_PR-1"/>
    <property type="match status" value="1"/>
</dbReference>
<evidence type="ECO:0000313" key="4">
    <source>
        <dbReference type="RefSeq" id="XP_039117017.1"/>
    </source>
</evidence>
<dbReference type="GeneID" id="120252883"/>
<name>A0AB40APQ9_DIOCR</name>
<dbReference type="AlphaFoldDB" id="A0AB40APQ9"/>
<feature type="signal peptide" evidence="1">
    <location>
        <begin position="1"/>
        <end position="25"/>
    </location>
</feature>
<reference evidence="4" key="1">
    <citation type="submission" date="2025-08" db="UniProtKB">
        <authorList>
            <consortium name="RefSeq"/>
        </authorList>
    </citation>
    <scope>IDENTIFICATION</scope>
</reference>
<dbReference type="InterPro" id="IPR014044">
    <property type="entry name" value="CAP_dom"/>
</dbReference>
<proteinExistence type="predicted"/>
<dbReference type="FunFam" id="3.40.33.10:FF:000004">
    <property type="entry name" value="CAP, cysteine-rich secretory protein, antigen 5"/>
    <property type="match status" value="1"/>
</dbReference>
<dbReference type="GO" id="GO:0005576">
    <property type="term" value="C:extracellular region"/>
    <property type="evidence" value="ECO:0007669"/>
    <property type="project" value="InterPro"/>
</dbReference>
<dbReference type="PANTHER" id="PTHR10334">
    <property type="entry name" value="CYSTEINE-RICH SECRETORY PROTEIN-RELATED"/>
    <property type="match status" value="1"/>
</dbReference>
<dbReference type="Pfam" id="PF00188">
    <property type="entry name" value="CAP"/>
    <property type="match status" value="1"/>
</dbReference>
<dbReference type="RefSeq" id="XP_039117017.1">
    <property type="nucleotide sequence ID" value="XM_039261083.1"/>
</dbReference>
<sequence length="164" mass="18572">MAFPKKFAFFLACIRILAMADKTLAQNEQGAYLGGQNQARKEVNLDPLIWDDDVASYAQNYTNQRISDCRLIHSHGPYGENLFWGSWTGYNAYDAVYSWVNAEKPYYNYTSNTCQEGKVCGHYTQVVSRRSIRIGCGRTNCYNGGVIMCCSYDPPGNVVGRRPY</sequence>
<dbReference type="InterPro" id="IPR001283">
    <property type="entry name" value="CRISP-related"/>
</dbReference>
<keyword evidence="1" id="KW-0732">Signal</keyword>
<dbReference type="InterPro" id="IPR018244">
    <property type="entry name" value="Allrgn_V5/Tpx1_CS"/>
</dbReference>
<dbReference type="SUPFAM" id="SSF55797">
    <property type="entry name" value="PR-1-like"/>
    <property type="match status" value="1"/>
</dbReference>
<protein>
    <submittedName>
        <fullName evidence="4">Pathogenesis-related protein 1C-like</fullName>
    </submittedName>
</protein>
<dbReference type="InterPro" id="IPR035940">
    <property type="entry name" value="CAP_sf"/>
</dbReference>